<feature type="transmembrane region" description="Helical" evidence="1">
    <location>
        <begin position="55"/>
        <end position="72"/>
    </location>
</feature>
<dbReference type="RefSeq" id="WP_391937642.1">
    <property type="nucleotide sequence ID" value="NZ_JBIBSM010000026.1"/>
</dbReference>
<organism evidence="2 3">
    <name type="scientific">Streptomyces lateritius</name>
    <dbReference type="NCBI Taxonomy" id="67313"/>
    <lineage>
        <taxon>Bacteria</taxon>
        <taxon>Bacillati</taxon>
        <taxon>Actinomycetota</taxon>
        <taxon>Actinomycetes</taxon>
        <taxon>Kitasatosporales</taxon>
        <taxon>Streptomycetaceae</taxon>
        <taxon>Streptomyces</taxon>
    </lineage>
</organism>
<evidence type="ECO:0000256" key="1">
    <source>
        <dbReference type="SAM" id="Phobius"/>
    </source>
</evidence>
<keyword evidence="1" id="KW-0812">Transmembrane</keyword>
<evidence type="ECO:0000313" key="2">
    <source>
        <dbReference type="EMBL" id="MFF8280866.1"/>
    </source>
</evidence>
<name>A0ABW6YLU9_9ACTN</name>
<keyword evidence="1" id="KW-1133">Transmembrane helix</keyword>
<proteinExistence type="predicted"/>
<gene>
    <name evidence="2" type="ORF">ACF05T_33195</name>
</gene>
<comment type="caution">
    <text evidence="2">The sequence shown here is derived from an EMBL/GenBank/DDBJ whole genome shotgun (WGS) entry which is preliminary data.</text>
</comment>
<keyword evidence="1" id="KW-0472">Membrane</keyword>
<sequence>MVNRYWCGECSFKTPWLGESEGLRRQIEHYARRHPGTVPGGHVETRKRRPGRGHGCLQLAAIALVLLAVVAGCERW</sequence>
<keyword evidence="3" id="KW-1185">Reference proteome</keyword>
<dbReference type="Proteomes" id="UP001603013">
    <property type="component" value="Unassembled WGS sequence"/>
</dbReference>
<dbReference type="EMBL" id="JBIBSM010000026">
    <property type="protein sequence ID" value="MFF8280866.1"/>
    <property type="molecule type" value="Genomic_DNA"/>
</dbReference>
<accession>A0ABW6YLU9</accession>
<reference evidence="2 3" key="1">
    <citation type="submission" date="2024-10" db="EMBL/GenBank/DDBJ databases">
        <title>The Natural Products Discovery Center: Release of the First 8490 Sequenced Strains for Exploring Actinobacteria Biosynthetic Diversity.</title>
        <authorList>
            <person name="Kalkreuter E."/>
            <person name="Kautsar S.A."/>
            <person name="Yang D."/>
            <person name="Bader C.D."/>
            <person name="Teijaro C.N."/>
            <person name="Fluegel L."/>
            <person name="Davis C.M."/>
            <person name="Simpson J.R."/>
            <person name="Lauterbach L."/>
            <person name="Steele A.D."/>
            <person name="Gui C."/>
            <person name="Meng S."/>
            <person name="Li G."/>
            <person name="Viehrig K."/>
            <person name="Ye F."/>
            <person name="Su P."/>
            <person name="Kiefer A.F."/>
            <person name="Nichols A."/>
            <person name="Cepeda A.J."/>
            <person name="Yan W."/>
            <person name="Fan B."/>
            <person name="Jiang Y."/>
            <person name="Adhikari A."/>
            <person name="Zheng C.-J."/>
            <person name="Schuster L."/>
            <person name="Cowan T.M."/>
            <person name="Smanski M.J."/>
            <person name="Chevrette M.G."/>
            <person name="De Carvalho L.P.S."/>
            <person name="Shen B."/>
        </authorList>
    </citation>
    <scope>NUCLEOTIDE SEQUENCE [LARGE SCALE GENOMIC DNA]</scope>
    <source>
        <strain evidence="2 3">NPDC015755</strain>
    </source>
</reference>
<protein>
    <submittedName>
        <fullName evidence="2">Uncharacterized protein</fullName>
    </submittedName>
</protein>
<evidence type="ECO:0000313" key="3">
    <source>
        <dbReference type="Proteomes" id="UP001603013"/>
    </source>
</evidence>